<comment type="caution">
    <text evidence="1">The sequence shown here is derived from an EMBL/GenBank/DDBJ whole genome shotgun (WGS) entry which is preliminary data.</text>
</comment>
<dbReference type="Proteomes" id="UP000018861">
    <property type="component" value="Unassembled WGS sequence"/>
</dbReference>
<protein>
    <submittedName>
        <fullName evidence="1">Uncharacterized protein</fullName>
    </submittedName>
</protein>
<reference evidence="1 2" key="1">
    <citation type="journal article" date="2014" name="Genome Announc.">
        <title>Draft Genome Sequences of Three Strains of Bacteroides pyogenes Isolated from a Cat and Swine.</title>
        <authorList>
            <person name="Sakamoto M."/>
            <person name="Oshima K."/>
            <person name="Suda W."/>
            <person name="Kitamura K."/>
            <person name="Iida T."/>
            <person name="Hattori M."/>
            <person name="Ohkuma M."/>
        </authorList>
    </citation>
    <scope>NUCLEOTIDE SEQUENCE [LARGE SCALE GENOMIC DNA]</scope>
    <source>
        <strain evidence="1 2">JCM 6292</strain>
    </source>
</reference>
<accession>W4PB92</accession>
<name>W4PB92_9BACE</name>
<dbReference type="EMBL" id="BAIQ01000034">
    <property type="protein sequence ID" value="GAE16414.1"/>
    <property type="molecule type" value="Genomic_DNA"/>
</dbReference>
<organism evidence="1 2">
    <name type="scientific">Bacteroides pyogenes JCM 6292</name>
    <dbReference type="NCBI Taxonomy" id="1235809"/>
    <lineage>
        <taxon>Bacteria</taxon>
        <taxon>Pseudomonadati</taxon>
        <taxon>Bacteroidota</taxon>
        <taxon>Bacteroidia</taxon>
        <taxon>Bacteroidales</taxon>
        <taxon>Bacteroidaceae</taxon>
        <taxon>Bacteroides</taxon>
    </lineage>
</organism>
<evidence type="ECO:0000313" key="2">
    <source>
        <dbReference type="Proteomes" id="UP000018861"/>
    </source>
</evidence>
<evidence type="ECO:0000313" key="1">
    <source>
        <dbReference type="EMBL" id="GAE16414.1"/>
    </source>
</evidence>
<proteinExistence type="predicted"/>
<gene>
    <name evidence="1" type="ORF">JCM6292_2838</name>
</gene>
<sequence length="52" mass="5632">MPQSYSSSGGSNTLLVGVFRSTGKKTHPKVGNDDVFFHLRMENTATSSWATV</sequence>
<dbReference type="AlphaFoldDB" id="W4PB92"/>